<organism evidence="2 3">
    <name type="scientific">candidate division TA06 bacterium DG_24</name>
    <dbReference type="NCBI Taxonomy" id="1703770"/>
    <lineage>
        <taxon>Bacteria</taxon>
        <taxon>Bacteria division TA06</taxon>
    </lineage>
</organism>
<evidence type="ECO:0000313" key="3">
    <source>
        <dbReference type="Proteomes" id="UP000052008"/>
    </source>
</evidence>
<accession>A0A0S7WMK8</accession>
<comment type="caution">
    <text evidence="2">The sequence shown here is derived from an EMBL/GenBank/DDBJ whole genome shotgun (WGS) entry which is preliminary data.</text>
</comment>
<name>A0A0S7WMK8_UNCT6</name>
<proteinExistence type="predicted"/>
<feature type="region of interest" description="Disordered" evidence="1">
    <location>
        <begin position="1"/>
        <end position="38"/>
    </location>
</feature>
<dbReference type="EMBL" id="LIZS01000121">
    <property type="protein sequence ID" value="KPJ51393.1"/>
    <property type="molecule type" value="Genomic_DNA"/>
</dbReference>
<evidence type="ECO:0000256" key="1">
    <source>
        <dbReference type="SAM" id="MobiDB-lite"/>
    </source>
</evidence>
<reference evidence="2 3" key="1">
    <citation type="journal article" date="2015" name="Microbiome">
        <title>Genomic resolution of linkages in carbon, nitrogen, and sulfur cycling among widespread estuary sediment bacteria.</title>
        <authorList>
            <person name="Baker B.J."/>
            <person name="Lazar C.S."/>
            <person name="Teske A.P."/>
            <person name="Dick G.J."/>
        </authorList>
    </citation>
    <scope>NUCLEOTIDE SEQUENCE [LARGE SCALE GENOMIC DNA]</scope>
    <source>
        <strain evidence="2">DG_24</strain>
    </source>
</reference>
<protein>
    <submittedName>
        <fullName evidence="2">Uncharacterized protein</fullName>
    </submittedName>
</protein>
<feature type="compositionally biased region" description="Polar residues" evidence="1">
    <location>
        <begin position="1"/>
        <end position="11"/>
    </location>
</feature>
<gene>
    <name evidence="2" type="ORF">AMJ39_09865</name>
</gene>
<sequence>MIQNIDTSAGVTANEDGKGVGPGAVSSASSPERSEETRRFLERYRWTARKSMHGVTGGLNDEVDLACMYGGCSRELTRRDSSGGAGYRPRW</sequence>
<dbReference type="AlphaFoldDB" id="A0A0S7WMK8"/>
<dbReference type="Proteomes" id="UP000052008">
    <property type="component" value="Unassembled WGS sequence"/>
</dbReference>
<evidence type="ECO:0000313" key="2">
    <source>
        <dbReference type="EMBL" id="KPJ51393.1"/>
    </source>
</evidence>